<protein>
    <recommendedName>
        <fullName evidence="3">ATP-dependent DNA helicase</fullName>
    </recommendedName>
</protein>
<comment type="caution">
    <text evidence="1">The sequence shown here is derived from an EMBL/GenBank/DDBJ whole genome shotgun (WGS) entry which is preliminary data.</text>
</comment>
<dbReference type="AlphaFoldDB" id="A0AAD7EDZ8"/>
<reference evidence="1" key="1">
    <citation type="submission" date="2023-03" db="EMBL/GenBank/DDBJ databases">
        <title>Massive genome expansion in bonnet fungi (Mycena s.s.) driven by repeated elements and novel gene families across ecological guilds.</title>
        <authorList>
            <consortium name="Lawrence Berkeley National Laboratory"/>
            <person name="Harder C.B."/>
            <person name="Miyauchi S."/>
            <person name="Viragh M."/>
            <person name="Kuo A."/>
            <person name="Thoen E."/>
            <person name="Andreopoulos B."/>
            <person name="Lu D."/>
            <person name="Skrede I."/>
            <person name="Drula E."/>
            <person name="Henrissat B."/>
            <person name="Morin E."/>
            <person name="Kohler A."/>
            <person name="Barry K."/>
            <person name="LaButti K."/>
            <person name="Morin E."/>
            <person name="Salamov A."/>
            <person name="Lipzen A."/>
            <person name="Mereny Z."/>
            <person name="Hegedus B."/>
            <person name="Baldrian P."/>
            <person name="Stursova M."/>
            <person name="Weitz H."/>
            <person name="Taylor A."/>
            <person name="Grigoriev I.V."/>
            <person name="Nagy L.G."/>
            <person name="Martin F."/>
            <person name="Kauserud H."/>
        </authorList>
    </citation>
    <scope>NUCLEOTIDE SEQUENCE</scope>
    <source>
        <strain evidence="1">CBHHK002</strain>
    </source>
</reference>
<dbReference type="Proteomes" id="UP001218218">
    <property type="component" value="Unassembled WGS sequence"/>
</dbReference>
<proteinExistence type="predicted"/>
<dbReference type="EMBL" id="JARIHO010000061">
    <property type="protein sequence ID" value="KAJ7315486.1"/>
    <property type="molecule type" value="Genomic_DNA"/>
</dbReference>
<organism evidence="1 2">
    <name type="scientific">Mycena albidolilacea</name>
    <dbReference type="NCBI Taxonomy" id="1033008"/>
    <lineage>
        <taxon>Eukaryota</taxon>
        <taxon>Fungi</taxon>
        <taxon>Dikarya</taxon>
        <taxon>Basidiomycota</taxon>
        <taxon>Agaricomycotina</taxon>
        <taxon>Agaricomycetes</taxon>
        <taxon>Agaricomycetidae</taxon>
        <taxon>Agaricales</taxon>
        <taxon>Marasmiineae</taxon>
        <taxon>Mycenaceae</taxon>
        <taxon>Mycena</taxon>
    </lineage>
</organism>
<accession>A0AAD7EDZ8</accession>
<sequence>CDSAPSLIDFIYPGIDSNPPPPPEFFLNRMILAPRNTDVSDISTTVLGRMQGMPCSYFSADKII</sequence>
<evidence type="ECO:0008006" key="3">
    <source>
        <dbReference type="Google" id="ProtNLM"/>
    </source>
</evidence>
<name>A0AAD7EDZ8_9AGAR</name>
<feature type="non-terminal residue" evidence="1">
    <location>
        <position position="64"/>
    </location>
</feature>
<keyword evidence="2" id="KW-1185">Reference proteome</keyword>
<feature type="non-terminal residue" evidence="1">
    <location>
        <position position="1"/>
    </location>
</feature>
<evidence type="ECO:0000313" key="1">
    <source>
        <dbReference type="EMBL" id="KAJ7315486.1"/>
    </source>
</evidence>
<gene>
    <name evidence="1" type="ORF">DFH08DRAFT_628262</name>
</gene>
<evidence type="ECO:0000313" key="2">
    <source>
        <dbReference type="Proteomes" id="UP001218218"/>
    </source>
</evidence>